<evidence type="ECO:0000313" key="3">
    <source>
        <dbReference type="EMBL" id="KKL59498.1"/>
    </source>
</evidence>
<dbReference type="PANTHER" id="PTHR30404:SF0">
    <property type="entry name" value="N-ACETYLMURAMOYL-L-ALANINE AMIDASE AMIC"/>
    <property type="match status" value="1"/>
</dbReference>
<reference evidence="3" key="1">
    <citation type="journal article" date="2015" name="Nature">
        <title>Complex archaea that bridge the gap between prokaryotes and eukaryotes.</title>
        <authorList>
            <person name="Spang A."/>
            <person name="Saw J.H."/>
            <person name="Jorgensen S.L."/>
            <person name="Zaremba-Niedzwiedzka K."/>
            <person name="Martijn J."/>
            <person name="Lind A.E."/>
            <person name="van Eijk R."/>
            <person name="Schleper C."/>
            <person name="Guy L."/>
            <person name="Ettema T.J."/>
        </authorList>
    </citation>
    <scope>NUCLEOTIDE SEQUENCE</scope>
</reference>
<feature type="non-terminal residue" evidence="3">
    <location>
        <position position="1"/>
    </location>
</feature>
<dbReference type="CDD" id="cd02696">
    <property type="entry name" value="MurNAc-LAA"/>
    <property type="match status" value="1"/>
</dbReference>
<proteinExistence type="predicted"/>
<dbReference type="GO" id="GO:0009253">
    <property type="term" value="P:peptidoglycan catabolic process"/>
    <property type="evidence" value="ECO:0007669"/>
    <property type="project" value="InterPro"/>
</dbReference>
<comment type="caution">
    <text evidence="3">The sequence shown here is derived from an EMBL/GenBank/DDBJ whole genome shotgun (WGS) entry which is preliminary data.</text>
</comment>
<dbReference type="InterPro" id="IPR050695">
    <property type="entry name" value="N-acetylmuramoyl_amidase_3"/>
</dbReference>
<protein>
    <recommendedName>
        <fullName evidence="2">MurNAc-LAA domain-containing protein</fullName>
    </recommendedName>
</protein>
<dbReference type="SUPFAM" id="SSF53187">
    <property type="entry name" value="Zn-dependent exopeptidases"/>
    <property type="match status" value="1"/>
</dbReference>
<evidence type="ECO:0000259" key="2">
    <source>
        <dbReference type="Pfam" id="PF01520"/>
    </source>
</evidence>
<accession>A0A0F9DCN8</accession>
<gene>
    <name evidence="3" type="ORF">LCGC14_2214750</name>
</gene>
<evidence type="ECO:0000256" key="1">
    <source>
        <dbReference type="ARBA" id="ARBA00022801"/>
    </source>
</evidence>
<organism evidence="3">
    <name type="scientific">marine sediment metagenome</name>
    <dbReference type="NCBI Taxonomy" id="412755"/>
    <lineage>
        <taxon>unclassified sequences</taxon>
        <taxon>metagenomes</taxon>
        <taxon>ecological metagenomes</taxon>
    </lineage>
</organism>
<dbReference type="EMBL" id="LAZR01029465">
    <property type="protein sequence ID" value="KKL59498.1"/>
    <property type="molecule type" value="Genomic_DNA"/>
</dbReference>
<sequence length="617" mass="68444">VSGSQRLTVQSAFGRASATVLFTPDLDQRVLVGIIEGAIGLGGRQDEIETDVLAPFEDTADGLRGEIYLKGRIKGDRLLTLRYSSDRDTEDRLFRDIQADEYYPIYGDNSERGFDAQSSSNLFVKVEKGASYMLYGDISIEPGDPAFRLGAYRNLTTGAKAHWENDKVGLTVFAARTSQQNRQVEFPGRGISGPYDIDLTDFRDGSDQLDIIVRDKVTGEILTETRLRHLTDYVLDYFRNTIVFDSPLRQFDEDGNPISARFAYQVDSDAQRYWFYGGEAQFNISERTTAGLRVIRSDGEDGTPEEHDLAAGFVRTRLGEDGDKGEIEIEIAQAANGDGSSGSAARLSYTLQAETSRFGIEASIAQDGFAPSGSSVRPGTRAVGIDYETKLNEQTDLRLSADYVADTLAGTERASVEGSIQRELSDVLDGTLGLRVEHDMEADDTSAELLVGAIWRPRDQPNVQHKLDLSLPVAGDADTTLTFGTEYAMDNGLKEKHLVLDIAKRVKRELKKKGGYEVILTRSKDKFLELEERAMIANNKSADIFVSIHINASKNRNVSGLETYILNLSTSEKNLEVAARENMVDEREMRRKRSEVDFMLASLSRQDDTFKSRELAG</sequence>
<dbReference type="AlphaFoldDB" id="A0A0F9DCN8"/>
<dbReference type="PANTHER" id="PTHR30404">
    <property type="entry name" value="N-ACETYLMURAMOYL-L-ALANINE AMIDASE"/>
    <property type="match status" value="1"/>
</dbReference>
<dbReference type="GO" id="GO:0030288">
    <property type="term" value="C:outer membrane-bounded periplasmic space"/>
    <property type="evidence" value="ECO:0007669"/>
    <property type="project" value="TreeGrafter"/>
</dbReference>
<feature type="domain" description="MurNAc-LAA" evidence="2">
    <location>
        <begin position="487"/>
        <end position="589"/>
    </location>
</feature>
<keyword evidence="1" id="KW-0378">Hydrolase</keyword>
<dbReference type="Pfam" id="PF01520">
    <property type="entry name" value="Amidase_3"/>
    <property type="match status" value="1"/>
</dbReference>
<dbReference type="InterPro" id="IPR002508">
    <property type="entry name" value="MurNAc-LAA_cat"/>
</dbReference>
<name>A0A0F9DCN8_9ZZZZ</name>
<feature type="non-terminal residue" evidence="3">
    <location>
        <position position="617"/>
    </location>
</feature>
<dbReference type="GO" id="GO:0008745">
    <property type="term" value="F:N-acetylmuramoyl-L-alanine amidase activity"/>
    <property type="evidence" value="ECO:0007669"/>
    <property type="project" value="InterPro"/>
</dbReference>
<dbReference type="Gene3D" id="3.40.630.40">
    <property type="entry name" value="Zn-dependent exopeptidases"/>
    <property type="match status" value="1"/>
</dbReference>